<accession>A0ABV6JLA0</accession>
<dbReference type="PANTHER" id="PTHR20883">
    <property type="entry name" value="PHYTANOYL-COA DIOXYGENASE DOMAIN CONTAINING 1"/>
    <property type="match status" value="1"/>
</dbReference>
<dbReference type="Gene3D" id="2.60.120.620">
    <property type="entry name" value="q2cbj1_9rhob like domain"/>
    <property type="match status" value="1"/>
</dbReference>
<keyword evidence="2" id="KW-0472">Membrane</keyword>
<dbReference type="EMBL" id="JBHLVF010000064">
    <property type="protein sequence ID" value="MFC0396702.1"/>
    <property type="molecule type" value="Genomic_DNA"/>
</dbReference>
<comment type="caution">
    <text evidence="3">The sequence shown here is derived from an EMBL/GenBank/DDBJ whole genome shotgun (WGS) entry which is preliminary data.</text>
</comment>
<gene>
    <name evidence="3" type="ORF">ACFFJ8_35800</name>
</gene>
<keyword evidence="3" id="KW-0223">Dioxygenase</keyword>
<evidence type="ECO:0000313" key="3">
    <source>
        <dbReference type="EMBL" id="MFC0396702.1"/>
    </source>
</evidence>
<keyword evidence="4" id="KW-1185">Reference proteome</keyword>
<keyword evidence="2" id="KW-1133">Transmembrane helix</keyword>
<protein>
    <submittedName>
        <fullName evidence="3">Phytanoyl-CoA dioxygenase family protein</fullName>
    </submittedName>
</protein>
<sequence>MPDGPLSNRYKVIFYYFWVFSYWFITRCRKRTTMAEYIIYQGGIMMSAVVSQFVLTDEMVEEFYREGYFYAPGFITLETVDAINQEHQAFASSSSNGEWRSNPFTHFDKHGQQYPATAHMLRDPQVVGVLEGILGDAARLWMGMYAVVPPRGKGLEWHQDNQYTHILGHMLNGFIALDTITEENAGLWIAPRSHRSGRQPNLNEEGAHRRAAAPENGMPCKAMKPGDAVFFHRETLHHSKSNHTDSHRRAFAFQASSYSARYAETGKPLLDRELLSSKTR</sequence>
<evidence type="ECO:0000313" key="4">
    <source>
        <dbReference type="Proteomes" id="UP001589818"/>
    </source>
</evidence>
<keyword evidence="3" id="KW-0560">Oxidoreductase</keyword>
<feature type="transmembrane region" description="Helical" evidence="2">
    <location>
        <begin position="6"/>
        <end position="25"/>
    </location>
</feature>
<keyword evidence="2" id="KW-0812">Transmembrane</keyword>
<feature type="region of interest" description="Disordered" evidence="1">
    <location>
        <begin position="195"/>
        <end position="219"/>
    </location>
</feature>
<dbReference type="InterPro" id="IPR008775">
    <property type="entry name" value="Phytyl_CoA_dOase-like"/>
</dbReference>
<name>A0ABV6JLA0_9BACL</name>
<feature type="transmembrane region" description="Helical" evidence="2">
    <location>
        <begin position="37"/>
        <end position="55"/>
    </location>
</feature>
<dbReference type="Pfam" id="PF05721">
    <property type="entry name" value="PhyH"/>
    <property type="match status" value="1"/>
</dbReference>
<organism evidence="3 4">
    <name type="scientific">Paenibacillus mendelii</name>
    <dbReference type="NCBI Taxonomy" id="206163"/>
    <lineage>
        <taxon>Bacteria</taxon>
        <taxon>Bacillati</taxon>
        <taxon>Bacillota</taxon>
        <taxon>Bacilli</taxon>
        <taxon>Bacillales</taxon>
        <taxon>Paenibacillaceae</taxon>
        <taxon>Paenibacillus</taxon>
    </lineage>
</organism>
<evidence type="ECO:0000256" key="2">
    <source>
        <dbReference type="SAM" id="Phobius"/>
    </source>
</evidence>
<reference evidence="3 4" key="1">
    <citation type="submission" date="2024-09" db="EMBL/GenBank/DDBJ databases">
        <authorList>
            <person name="Sun Q."/>
            <person name="Mori K."/>
        </authorList>
    </citation>
    <scope>NUCLEOTIDE SEQUENCE [LARGE SCALE GENOMIC DNA]</scope>
    <source>
        <strain evidence="3 4">CCM 4839</strain>
    </source>
</reference>
<dbReference type="Proteomes" id="UP001589818">
    <property type="component" value="Unassembled WGS sequence"/>
</dbReference>
<proteinExistence type="predicted"/>
<dbReference type="GO" id="GO:0051213">
    <property type="term" value="F:dioxygenase activity"/>
    <property type="evidence" value="ECO:0007669"/>
    <property type="project" value="UniProtKB-KW"/>
</dbReference>
<evidence type="ECO:0000256" key="1">
    <source>
        <dbReference type="SAM" id="MobiDB-lite"/>
    </source>
</evidence>
<dbReference type="PANTHER" id="PTHR20883:SF46">
    <property type="entry name" value="PHYTANOYL-COA HYDROXYLASE"/>
    <property type="match status" value="1"/>
</dbReference>
<dbReference type="SUPFAM" id="SSF51197">
    <property type="entry name" value="Clavaminate synthase-like"/>
    <property type="match status" value="1"/>
</dbReference>
<dbReference type="RefSeq" id="WP_204821373.1">
    <property type="nucleotide sequence ID" value="NZ_JANHOF010000012.1"/>
</dbReference>